<dbReference type="GO" id="GO:0003723">
    <property type="term" value="F:RNA binding"/>
    <property type="evidence" value="ECO:0007669"/>
    <property type="project" value="InterPro"/>
</dbReference>
<sequence length="274" mass="30954">MRKGLHRFLRVVSFQSFRPISDFGGLSVNIRTVEDQKIKIIHETDDYLVIDKPAGLVVNRSNTAKDTTLQDMIEERSPAVSEGDPDEVTPSDFASRSGIAHRLDKDTSGILLVAKNEGFFEEVLAQFKERRIEKEYAAVVHGSPEEDTMEIDAPIKRSPRDPMKMAIVAGGKEAHTLVKKVSELNINGHRFSYLQVKPTTGRTHQIRVHLAAALLYIAGDPIYCPRNLLTISTEVFGRMMLHATKIRFFDPQLHEFVQFQSPLPVEYLPFTPKI</sequence>
<feature type="domain" description="Pseudouridine synthase RsuA/RluA-like" evidence="5">
    <location>
        <begin position="46"/>
        <end position="212"/>
    </location>
</feature>
<dbReference type="InterPro" id="IPR006145">
    <property type="entry name" value="PsdUridine_synth_RsuA/RluA"/>
</dbReference>
<dbReference type="Pfam" id="PF00849">
    <property type="entry name" value="PseudoU_synth_2"/>
    <property type="match status" value="1"/>
</dbReference>
<dbReference type="Proteomes" id="UP000262056">
    <property type="component" value="Unassembled WGS sequence"/>
</dbReference>
<evidence type="ECO:0000256" key="1">
    <source>
        <dbReference type="ARBA" id="ARBA00010876"/>
    </source>
</evidence>
<proteinExistence type="inferred from homology"/>
<reference evidence="6 7" key="1">
    <citation type="journal article" date="2018" name="Nat. Biotechnol.">
        <title>A standardized bacterial taxonomy based on genome phylogeny substantially revises the tree of life.</title>
        <authorList>
            <person name="Parks D.H."/>
            <person name="Chuvochina M."/>
            <person name="Waite D.W."/>
            <person name="Rinke C."/>
            <person name="Skarshewski A."/>
            <person name="Chaumeil P.A."/>
            <person name="Hugenholtz P."/>
        </authorList>
    </citation>
    <scope>NUCLEOTIDE SEQUENCE [LARGE SCALE GENOMIC DNA]</scope>
    <source>
        <strain evidence="6">UBA12021</strain>
    </source>
</reference>
<comment type="similarity">
    <text evidence="1 4">Belongs to the pseudouridine synthase RluA family.</text>
</comment>
<evidence type="ECO:0000313" key="7">
    <source>
        <dbReference type="Proteomes" id="UP000262056"/>
    </source>
</evidence>
<comment type="catalytic activity">
    <reaction evidence="4">
        <text>a uridine in RNA = a pseudouridine in RNA</text>
        <dbReference type="Rhea" id="RHEA:48348"/>
        <dbReference type="Rhea" id="RHEA-COMP:12068"/>
        <dbReference type="Rhea" id="RHEA-COMP:12069"/>
        <dbReference type="ChEBI" id="CHEBI:65314"/>
        <dbReference type="ChEBI" id="CHEBI:65315"/>
    </reaction>
</comment>
<protein>
    <recommendedName>
        <fullName evidence="4">Pseudouridine synthase</fullName>
        <ecNumber evidence="4">5.4.99.-</ecNumber>
    </recommendedName>
</protein>
<dbReference type="PANTHER" id="PTHR21600">
    <property type="entry name" value="MITOCHONDRIAL RNA PSEUDOURIDINE SYNTHASE"/>
    <property type="match status" value="1"/>
</dbReference>
<dbReference type="InterPro" id="IPR006224">
    <property type="entry name" value="PsdUridine_synth_RluA-like_CS"/>
</dbReference>
<dbReference type="PANTHER" id="PTHR21600:SF44">
    <property type="entry name" value="RIBOSOMAL LARGE SUBUNIT PSEUDOURIDINE SYNTHASE D"/>
    <property type="match status" value="1"/>
</dbReference>
<dbReference type="GO" id="GO:0009982">
    <property type="term" value="F:pseudouridine synthase activity"/>
    <property type="evidence" value="ECO:0007669"/>
    <property type="project" value="InterPro"/>
</dbReference>
<comment type="function">
    <text evidence="4">Responsible for synthesis of pseudouridine from uracil.</text>
</comment>
<dbReference type="InterPro" id="IPR006225">
    <property type="entry name" value="PsdUridine_synth_RluC/D"/>
</dbReference>
<dbReference type="EC" id="5.4.99.-" evidence="4"/>
<dbReference type="GO" id="GO:0140098">
    <property type="term" value="F:catalytic activity, acting on RNA"/>
    <property type="evidence" value="ECO:0007669"/>
    <property type="project" value="UniProtKB-ARBA"/>
</dbReference>
<gene>
    <name evidence="6" type="ORF">DIU24_02740</name>
</gene>
<dbReference type="EMBL" id="DQFB01000004">
    <property type="protein sequence ID" value="HCQ40600.1"/>
    <property type="molecule type" value="Genomic_DNA"/>
</dbReference>
<dbReference type="InterPro" id="IPR020103">
    <property type="entry name" value="PsdUridine_synth_cat_dom_sf"/>
</dbReference>
<feature type="active site" evidence="3">
    <location>
        <position position="104"/>
    </location>
</feature>
<accession>A0A656PP29</accession>
<dbReference type="Gene3D" id="3.30.2350.10">
    <property type="entry name" value="Pseudouridine synthase"/>
    <property type="match status" value="1"/>
</dbReference>
<keyword evidence="2 4" id="KW-0413">Isomerase</keyword>
<comment type="caution">
    <text evidence="6">The sequence shown here is derived from an EMBL/GenBank/DDBJ whole genome shotgun (WGS) entry which is preliminary data.</text>
</comment>
<dbReference type="SUPFAM" id="SSF55120">
    <property type="entry name" value="Pseudouridine synthase"/>
    <property type="match status" value="1"/>
</dbReference>
<evidence type="ECO:0000259" key="5">
    <source>
        <dbReference type="Pfam" id="PF00849"/>
    </source>
</evidence>
<evidence type="ECO:0000256" key="2">
    <source>
        <dbReference type="ARBA" id="ARBA00023235"/>
    </source>
</evidence>
<dbReference type="PROSITE" id="PS01129">
    <property type="entry name" value="PSI_RLU"/>
    <property type="match status" value="1"/>
</dbReference>
<dbReference type="NCBIfam" id="TIGR00005">
    <property type="entry name" value="rluA_subfam"/>
    <property type="match status" value="1"/>
</dbReference>
<dbReference type="CDD" id="cd02869">
    <property type="entry name" value="PseudoU_synth_RluA_like"/>
    <property type="match status" value="1"/>
</dbReference>
<dbReference type="AlphaFoldDB" id="A0A656PP29"/>
<dbReference type="InterPro" id="IPR050188">
    <property type="entry name" value="RluA_PseudoU_synthase"/>
</dbReference>
<evidence type="ECO:0000256" key="3">
    <source>
        <dbReference type="PIRSR" id="PIRSR606225-1"/>
    </source>
</evidence>
<organism evidence="6 7">
    <name type="scientific">candidate division WWE3 bacterium</name>
    <dbReference type="NCBI Taxonomy" id="2053526"/>
    <lineage>
        <taxon>Bacteria</taxon>
        <taxon>Katanobacteria</taxon>
    </lineage>
</organism>
<evidence type="ECO:0000313" key="6">
    <source>
        <dbReference type="EMBL" id="HCQ40600.1"/>
    </source>
</evidence>
<dbReference type="GO" id="GO:0000455">
    <property type="term" value="P:enzyme-directed rRNA pseudouridine synthesis"/>
    <property type="evidence" value="ECO:0007669"/>
    <property type="project" value="TreeGrafter"/>
</dbReference>
<name>A0A656PP29_UNCKA</name>
<evidence type="ECO:0000256" key="4">
    <source>
        <dbReference type="RuleBase" id="RU362028"/>
    </source>
</evidence>